<dbReference type="HOGENOM" id="CLU_3233275_0_0_9"/>
<organism evidence="1 2">
    <name type="scientific">Enterococcus faecium 505</name>
    <dbReference type="NCBI Taxonomy" id="1134806"/>
    <lineage>
        <taxon>Bacteria</taxon>
        <taxon>Bacillati</taxon>
        <taxon>Bacillota</taxon>
        <taxon>Bacilli</taxon>
        <taxon>Lactobacillales</taxon>
        <taxon>Enterococcaceae</taxon>
        <taxon>Enterococcus</taxon>
    </lineage>
</organism>
<comment type="caution">
    <text evidence="1">The sequence shown here is derived from an EMBL/GenBank/DDBJ whole genome shotgun (WGS) entry which is preliminary data.</text>
</comment>
<dbReference type="EMBL" id="AMBL01000070">
    <property type="protein sequence ID" value="EJY44232.1"/>
    <property type="molecule type" value="Genomic_DNA"/>
</dbReference>
<proteinExistence type="predicted"/>
<gene>
    <name evidence="1" type="ORF">HMPREF1348_01986</name>
</gene>
<sequence length="43" mass="4916">MARLFSYVKDIGRLSDILFSLRNYPPIIEARSICSNGKRISTI</sequence>
<dbReference type="Proteomes" id="UP000006403">
    <property type="component" value="Unassembled WGS sequence"/>
</dbReference>
<name>J7CU56_ENTFC</name>
<dbReference type="PATRIC" id="fig|1134806.3.peg.1896"/>
<accession>J7CU56</accession>
<evidence type="ECO:0000313" key="2">
    <source>
        <dbReference type="Proteomes" id="UP000006403"/>
    </source>
</evidence>
<evidence type="ECO:0000313" key="1">
    <source>
        <dbReference type="EMBL" id="EJY44232.1"/>
    </source>
</evidence>
<dbReference type="AlphaFoldDB" id="J7CU56"/>
<reference evidence="1 2" key="1">
    <citation type="submission" date="2012-04" db="EMBL/GenBank/DDBJ databases">
        <authorList>
            <person name="Weinstock G."/>
            <person name="Sodergren E."/>
            <person name="Lobos E.A."/>
            <person name="Fulton L."/>
            <person name="Fulton R."/>
            <person name="Courtney L."/>
            <person name="Fronick C."/>
            <person name="O'Laughlin M."/>
            <person name="Godfrey J."/>
            <person name="Wilson R.M."/>
            <person name="Miner T."/>
            <person name="Farmer C."/>
            <person name="Delehaunty K."/>
            <person name="Cordes M."/>
            <person name="Minx P."/>
            <person name="Tomlinson C."/>
            <person name="Chen J."/>
            <person name="Wollam A."/>
            <person name="Pepin K.H."/>
            <person name="Bhonagiri V."/>
            <person name="Zhang X."/>
            <person name="Suruliraj S."/>
            <person name="Warren W."/>
            <person name="Mitreva M."/>
            <person name="Mardis E.R."/>
            <person name="Wilson R.K."/>
        </authorList>
    </citation>
    <scope>NUCLEOTIDE SEQUENCE [LARGE SCALE GENOMIC DNA]</scope>
    <source>
        <strain evidence="1 2">505</strain>
    </source>
</reference>
<protein>
    <submittedName>
        <fullName evidence="1">Uncharacterized protein</fullName>
    </submittedName>
</protein>